<organism evidence="2 3">
    <name type="scientific">Pyrenophora teres f. teres</name>
    <dbReference type="NCBI Taxonomy" id="97479"/>
    <lineage>
        <taxon>Eukaryota</taxon>
        <taxon>Fungi</taxon>
        <taxon>Dikarya</taxon>
        <taxon>Ascomycota</taxon>
        <taxon>Pezizomycotina</taxon>
        <taxon>Dothideomycetes</taxon>
        <taxon>Pleosporomycetidae</taxon>
        <taxon>Pleosporales</taxon>
        <taxon>Pleosporineae</taxon>
        <taxon>Pleosporaceae</taxon>
        <taxon>Pyrenophora</taxon>
    </lineage>
</organism>
<evidence type="ECO:0000313" key="3">
    <source>
        <dbReference type="Proteomes" id="UP000472372"/>
    </source>
</evidence>
<dbReference type="EMBL" id="HG992980">
    <property type="protein sequence ID" value="CAE7034480.1"/>
    <property type="molecule type" value="Genomic_DNA"/>
</dbReference>
<gene>
    <name evidence="2" type="ORF">PTTW11_05453</name>
</gene>
<dbReference type="Proteomes" id="UP000472372">
    <property type="component" value="Chromosome 4"/>
</dbReference>
<feature type="compositionally biased region" description="Acidic residues" evidence="1">
    <location>
        <begin position="15"/>
        <end position="27"/>
    </location>
</feature>
<sequence length="87" mass="9657">MQQPETESFFKDSTLEESGDQEDEGEQSDPPGYYQGRKIQDSYLTPPIIPPPAALLARLMTRIPPDKKDQQGTPKTTLWAAAFMAGT</sequence>
<evidence type="ECO:0000313" key="2">
    <source>
        <dbReference type="EMBL" id="CAE7034480.1"/>
    </source>
</evidence>
<proteinExistence type="predicted"/>
<feature type="region of interest" description="Disordered" evidence="1">
    <location>
        <begin position="1"/>
        <end position="46"/>
    </location>
</feature>
<evidence type="ECO:0000256" key="1">
    <source>
        <dbReference type="SAM" id="MobiDB-lite"/>
    </source>
</evidence>
<dbReference type="AlphaFoldDB" id="A0A6S6W3K1"/>
<name>A0A6S6W3K1_9PLEO</name>
<protein>
    <submittedName>
        <fullName evidence="2">Uncharacterized protein</fullName>
    </submittedName>
</protein>
<accession>A0A6S6W3K1</accession>
<reference evidence="2" key="1">
    <citation type="submission" date="2021-02" db="EMBL/GenBank/DDBJ databases">
        <authorList>
            <person name="Syme A R."/>
            <person name="Syme A R."/>
            <person name="Moolhuijzen P."/>
        </authorList>
    </citation>
    <scope>NUCLEOTIDE SEQUENCE</scope>
    <source>
        <strain evidence="2">W1-1</strain>
    </source>
</reference>